<evidence type="ECO:0000313" key="9">
    <source>
        <dbReference type="EMBL" id="OMH81556.1"/>
    </source>
</evidence>
<dbReference type="PROSITE" id="PS00748">
    <property type="entry name" value="F_ACTIN_CAPPING_A_1"/>
    <property type="match status" value="1"/>
</dbReference>
<evidence type="ECO:0000313" key="10">
    <source>
        <dbReference type="Proteomes" id="UP000188320"/>
    </source>
</evidence>
<keyword evidence="5 6" id="KW-0539">Nucleus</keyword>
<keyword evidence="10" id="KW-1185">Reference proteome</keyword>
<protein>
    <recommendedName>
        <fullName evidence="6">Pescadillo homolog</fullName>
    </recommendedName>
    <alternativeName>
        <fullName evidence="6">Nucleolar protein 7 homolog</fullName>
    </alternativeName>
</protein>
<keyword evidence="4" id="KW-0009">Actin-binding</keyword>
<feature type="region of interest" description="Disordered" evidence="7">
    <location>
        <begin position="767"/>
        <end position="789"/>
    </location>
</feature>
<evidence type="ECO:0000259" key="8">
    <source>
        <dbReference type="PROSITE" id="PS50172"/>
    </source>
</evidence>
<dbReference type="SMART" id="SM00292">
    <property type="entry name" value="BRCT"/>
    <property type="match status" value="1"/>
</dbReference>
<dbReference type="GO" id="GO:0070545">
    <property type="term" value="C:PeBoW complex"/>
    <property type="evidence" value="ECO:0007669"/>
    <property type="project" value="TreeGrafter"/>
</dbReference>
<dbReference type="GO" id="GO:0005654">
    <property type="term" value="C:nucleoplasm"/>
    <property type="evidence" value="ECO:0007669"/>
    <property type="project" value="UniProtKB-SubCell"/>
</dbReference>
<dbReference type="InterPro" id="IPR036420">
    <property type="entry name" value="BRCT_dom_sf"/>
</dbReference>
<dbReference type="Pfam" id="PF16589">
    <property type="entry name" value="BRCT_2"/>
    <property type="match status" value="1"/>
</dbReference>
<comment type="similarity">
    <text evidence="1">Belongs to the F-actin-capping protein alpha subunit family.</text>
</comment>
<dbReference type="Pfam" id="PF06732">
    <property type="entry name" value="Pescadillo_N"/>
    <property type="match status" value="1"/>
</dbReference>
<dbReference type="PANTHER" id="PTHR12221">
    <property type="entry name" value="PESCADILLO - RELATED"/>
    <property type="match status" value="1"/>
</dbReference>
<proteinExistence type="inferred from homology"/>
<evidence type="ECO:0000256" key="2">
    <source>
        <dbReference type="ARBA" id="ARBA00022517"/>
    </source>
</evidence>
<comment type="subunit">
    <text evidence="6">Component of the NOP7 complex, composed of ERB1, NOP7 and YTM1. Within the NOP7 complex ERB1 appears to interact directly with NOP7 and YTM1. The NOP7 complex also associates with the 66S pre-ribosome.</text>
</comment>
<dbReference type="GO" id="GO:0000463">
    <property type="term" value="P:maturation of LSU-rRNA from tricistronic rRNA transcript (SSU-rRNA, 5.8S rRNA, LSU-rRNA)"/>
    <property type="evidence" value="ECO:0007669"/>
    <property type="project" value="UniProtKB-UniRule"/>
</dbReference>
<evidence type="ECO:0000256" key="7">
    <source>
        <dbReference type="SAM" id="MobiDB-lite"/>
    </source>
</evidence>
<reference evidence="10" key="1">
    <citation type="submission" date="2017-01" db="EMBL/GenBank/DDBJ databases">
        <authorList>
            <person name="Wang Y."/>
            <person name="White M."/>
            <person name="Kvist S."/>
            <person name="Moncalvo J.-M."/>
        </authorList>
    </citation>
    <scope>NUCLEOTIDE SEQUENCE [LARGE SCALE GENOMIC DNA]</scope>
    <source>
        <strain evidence="10">COL-18-3</strain>
    </source>
</reference>
<dbReference type="Gene3D" id="3.90.1150.210">
    <property type="entry name" value="F-actin capping protein, beta subunit"/>
    <property type="match status" value="1"/>
</dbReference>
<dbReference type="PRINTS" id="PR00191">
    <property type="entry name" value="FACTINCAPA"/>
</dbReference>
<comment type="caution">
    <text evidence="9">The sequence shown here is derived from an EMBL/GenBank/DDBJ whole genome shotgun (WGS) entry which is preliminary data.</text>
</comment>
<dbReference type="Proteomes" id="UP000188320">
    <property type="component" value="Unassembled WGS sequence"/>
</dbReference>
<dbReference type="Gene3D" id="3.40.50.10190">
    <property type="entry name" value="BRCT domain"/>
    <property type="match status" value="1"/>
</dbReference>
<dbReference type="SUPFAM" id="SSF90096">
    <property type="entry name" value="Subunits of heterodimeric actin filament capping protein Capz"/>
    <property type="match status" value="1"/>
</dbReference>
<dbReference type="PROSITE" id="PS50172">
    <property type="entry name" value="BRCT"/>
    <property type="match status" value="1"/>
</dbReference>
<feature type="domain" description="BRCT" evidence="8">
    <location>
        <begin position="637"/>
        <end position="734"/>
    </location>
</feature>
<name>A0A1R1PKS1_ZANCU</name>
<evidence type="ECO:0000256" key="6">
    <source>
        <dbReference type="HAMAP-Rule" id="MF_03028"/>
    </source>
</evidence>
<keyword evidence="3 6" id="KW-0698">rRNA processing</keyword>
<comment type="subcellular location">
    <subcellularLocation>
        <location evidence="6">Nucleus</location>
        <location evidence="6">Nucleolus</location>
    </subcellularLocation>
    <subcellularLocation>
        <location evidence="6">Nucleus</location>
        <location evidence="6">Nucleoplasm</location>
    </subcellularLocation>
</comment>
<dbReference type="GO" id="GO:0030687">
    <property type="term" value="C:preribosome, large subunit precursor"/>
    <property type="evidence" value="ECO:0007669"/>
    <property type="project" value="UniProtKB-UniRule"/>
</dbReference>
<evidence type="ECO:0000256" key="1">
    <source>
        <dbReference type="ARBA" id="ARBA00010479"/>
    </source>
</evidence>
<evidence type="ECO:0000256" key="4">
    <source>
        <dbReference type="ARBA" id="ARBA00023203"/>
    </source>
</evidence>
<feature type="compositionally biased region" description="Polar residues" evidence="7">
    <location>
        <begin position="771"/>
        <end position="789"/>
    </location>
</feature>
<dbReference type="InterPro" id="IPR042276">
    <property type="entry name" value="CapZ_alpha/beta_2"/>
</dbReference>
<feature type="compositionally biased region" description="Polar residues" evidence="7">
    <location>
        <begin position="9"/>
        <end position="27"/>
    </location>
</feature>
<evidence type="ECO:0000256" key="3">
    <source>
        <dbReference type="ARBA" id="ARBA00022552"/>
    </source>
</evidence>
<dbReference type="InterPro" id="IPR037282">
    <property type="entry name" value="CapZ_alpha/beta"/>
</dbReference>
<dbReference type="SUPFAM" id="SSF52113">
    <property type="entry name" value="BRCT domain"/>
    <property type="match status" value="1"/>
</dbReference>
<accession>A0A1R1PKS1</accession>
<dbReference type="OrthoDB" id="10264910at2759"/>
<organism evidence="9 10">
    <name type="scientific">Zancudomyces culisetae</name>
    <name type="common">Gut fungus</name>
    <name type="synonym">Smittium culisetae</name>
    <dbReference type="NCBI Taxonomy" id="1213189"/>
    <lineage>
        <taxon>Eukaryota</taxon>
        <taxon>Fungi</taxon>
        <taxon>Fungi incertae sedis</taxon>
        <taxon>Zoopagomycota</taxon>
        <taxon>Kickxellomycotina</taxon>
        <taxon>Harpellomycetes</taxon>
        <taxon>Harpellales</taxon>
        <taxon>Legeriomycetaceae</taxon>
        <taxon>Zancudomyces</taxon>
    </lineage>
</organism>
<gene>
    <name evidence="6" type="primary">NOP7</name>
    <name evidence="9" type="ORF">AX774_g4989</name>
</gene>
<dbReference type="InterPro" id="IPR042489">
    <property type="entry name" value="CapZ_alpha_1"/>
</dbReference>
<evidence type="ECO:0000256" key="5">
    <source>
        <dbReference type="ARBA" id="ARBA00023242"/>
    </source>
</evidence>
<dbReference type="GO" id="GO:0043021">
    <property type="term" value="F:ribonucleoprotein complex binding"/>
    <property type="evidence" value="ECO:0007669"/>
    <property type="project" value="UniProtKB-UniRule"/>
</dbReference>
<dbReference type="EMBL" id="LSSK01000869">
    <property type="protein sequence ID" value="OMH81556.1"/>
    <property type="molecule type" value="Genomic_DNA"/>
</dbReference>
<dbReference type="GO" id="GO:0051016">
    <property type="term" value="P:barbed-end actin filament capping"/>
    <property type="evidence" value="ECO:0007669"/>
    <property type="project" value="InterPro"/>
</dbReference>
<dbReference type="PANTHER" id="PTHR12221:SF6">
    <property type="entry name" value="PESCADILLO HOMOLOG"/>
    <property type="match status" value="1"/>
</dbReference>
<keyword evidence="2 6" id="KW-0690">Ribosome biogenesis</keyword>
<dbReference type="InterPro" id="IPR017865">
    <property type="entry name" value="F-actin_cap_asu_CS"/>
</dbReference>
<dbReference type="GO" id="GO:0003723">
    <property type="term" value="F:RNA binding"/>
    <property type="evidence" value="ECO:0007669"/>
    <property type="project" value="TreeGrafter"/>
</dbReference>
<dbReference type="GO" id="GO:0000466">
    <property type="term" value="P:maturation of 5.8S rRNA from tricistronic rRNA transcript (SSU-rRNA, 5.8S rRNA, LSU-rRNA)"/>
    <property type="evidence" value="ECO:0007669"/>
    <property type="project" value="UniProtKB-UniRule"/>
</dbReference>
<dbReference type="InterPro" id="IPR001357">
    <property type="entry name" value="BRCT_dom"/>
</dbReference>
<feature type="region of interest" description="Disordered" evidence="7">
    <location>
        <begin position="7"/>
        <end position="57"/>
    </location>
</feature>
<dbReference type="InterPro" id="IPR010613">
    <property type="entry name" value="PES"/>
</dbReference>
<dbReference type="AlphaFoldDB" id="A0A1R1PKS1"/>
<dbReference type="GO" id="GO:0008290">
    <property type="term" value="C:F-actin capping protein complex"/>
    <property type="evidence" value="ECO:0007669"/>
    <property type="project" value="InterPro"/>
</dbReference>
<comment type="similarity">
    <text evidence="6">Belongs to the pescadillo family.</text>
</comment>
<dbReference type="Pfam" id="PF01267">
    <property type="entry name" value="F-actin_cap_A"/>
    <property type="match status" value="1"/>
</dbReference>
<dbReference type="Gene3D" id="3.30.1140.60">
    <property type="entry name" value="F-actin capping protein, alpha subunit"/>
    <property type="match status" value="1"/>
</dbReference>
<dbReference type="HAMAP" id="MF_03028">
    <property type="entry name" value="Pescadillo"/>
    <property type="match status" value="1"/>
</dbReference>
<dbReference type="InterPro" id="IPR002189">
    <property type="entry name" value="CapZ_alpha"/>
</dbReference>
<sequence>MEQFYVATVDTTLSHPSTSSTAINSKTSPDRDIEESEAERERKEDENENQAGAGVETVGKTVMLTKYNYRTETNEYYDYENKIRFEFDHLRLKAYNVQPLPDSNLVDSNASEAGKIELFRNELLLLAETYIEEHYNGGKSLVTDFMCDKTNEHKYAVCIVSNKYSPENYWNGRWQAMWEYSPETGSLNGHVKVLVHYYEDGNVQLAVEKKDLFEQLAPLSSISTGSDKDEVETLTLEIFEAIQTFEKQVQLDINQNYHVLSEQTFKDLRRKLPLTKTMGKLKKAGQEGSVAKYTSRNRALKRLQLSLGSFRRLCILKGIYPVEPKNHQRKRVQNSTNSKSPATNTTYYYTKDVAYLQQDSILMQRVRDHKIFKRQLKRAVARQEWDKAKRLKELKRKEGGSGDGEGSGMLDHVILERYPRFEDALGDLDDALSLVCLFSYDSTIPTKSGSAASNKRLVNSCRRLKLQFHNYVVHTHALRKVFLSVKGVYYQAVIHGTTVTWLVPYNHTGNAASLSGSSNQQIIGVDFKVLWSFLELYQTLIGFVNFKLFDELDLVATTTANTKNVAESLGLDLLGCLAIKNKPSSIALPILDSNAAPETQAQETATTTTTTTTATTTTTTATVDTSATATADADSHQQPLLFSNITFFLSRETPRESLEFVIRALGGNVCTNYYINGNYNPSITDSFEEISYIVTDRPEPQSSSTNKNVIYVQPQFVYDCVNANKLVNHTLYHPKVADLPPHLSPFVTYKPGDYIPLQHRAGSLEVEDSGETGTHYSANPSLDNSSSAHESVLLAKPLLSKKKRKLFDRIQHGYQRRKADADKLEQSRLLADSSTLEQHGSDSGSS</sequence>
<dbReference type="GO" id="GO:0003779">
    <property type="term" value="F:actin binding"/>
    <property type="evidence" value="ECO:0007669"/>
    <property type="project" value="UniProtKB-KW"/>
</dbReference>
<comment type="function">
    <text evidence="6">Component of the NOP7 complex, which is required for maturation of the 25S and 5.8S ribosomal RNAs and formation of the 60S ribosome.</text>
</comment>